<proteinExistence type="predicted"/>
<dbReference type="AlphaFoldDB" id="A0A284QU50"/>
<dbReference type="EMBL" id="FUEG01000002">
    <property type="protein sequence ID" value="SJK99943.1"/>
    <property type="molecule type" value="Genomic_DNA"/>
</dbReference>
<dbReference type="Proteomes" id="UP000219338">
    <property type="component" value="Unassembled WGS sequence"/>
</dbReference>
<dbReference type="PANTHER" id="PTHR10094">
    <property type="entry name" value="STEROL CARRIER PROTEIN 2 SCP-2 FAMILY PROTEIN"/>
    <property type="match status" value="1"/>
</dbReference>
<dbReference type="SUPFAM" id="SSF55718">
    <property type="entry name" value="SCP-like"/>
    <property type="match status" value="1"/>
</dbReference>
<gene>
    <name evidence="2" type="ORF">ARMOST_03254</name>
</gene>
<evidence type="ECO:0000313" key="3">
    <source>
        <dbReference type="Proteomes" id="UP000219338"/>
    </source>
</evidence>
<dbReference type="Pfam" id="PF02036">
    <property type="entry name" value="SCP2"/>
    <property type="match status" value="1"/>
</dbReference>
<dbReference type="InterPro" id="IPR003033">
    <property type="entry name" value="SCP2_sterol-bd_dom"/>
</dbReference>
<dbReference type="FunFam" id="3.30.1050.10:FF:000001">
    <property type="entry name" value="Putative Non-specific lipid-transfer protein"/>
    <property type="match status" value="1"/>
</dbReference>
<dbReference type="OrthoDB" id="10265837at2759"/>
<dbReference type="STRING" id="47428.A0A284QU50"/>
<organism evidence="2 3">
    <name type="scientific">Armillaria ostoyae</name>
    <name type="common">Armillaria root rot fungus</name>
    <dbReference type="NCBI Taxonomy" id="47428"/>
    <lineage>
        <taxon>Eukaryota</taxon>
        <taxon>Fungi</taxon>
        <taxon>Dikarya</taxon>
        <taxon>Basidiomycota</taxon>
        <taxon>Agaricomycotina</taxon>
        <taxon>Agaricomycetes</taxon>
        <taxon>Agaricomycetidae</taxon>
        <taxon>Agaricales</taxon>
        <taxon>Marasmiineae</taxon>
        <taxon>Physalacriaceae</taxon>
        <taxon>Armillaria</taxon>
    </lineage>
</organism>
<dbReference type="OMA" id="WTIDMKK"/>
<dbReference type="InterPro" id="IPR036527">
    <property type="entry name" value="SCP2_sterol-bd_dom_sf"/>
</dbReference>
<name>A0A284QU50_ARMOS</name>
<feature type="domain" description="SCP2" evidence="1">
    <location>
        <begin position="39"/>
        <end position="133"/>
    </location>
</feature>
<keyword evidence="3" id="KW-1185">Reference proteome</keyword>
<protein>
    <submittedName>
        <fullName evidence="2">Related to peroxisomal protein POX18</fullName>
    </submittedName>
</protein>
<accession>A0A284QU50</accession>
<evidence type="ECO:0000259" key="1">
    <source>
        <dbReference type="Pfam" id="PF02036"/>
    </source>
</evidence>
<evidence type="ECO:0000313" key="2">
    <source>
        <dbReference type="EMBL" id="SJK99943.1"/>
    </source>
</evidence>
<dbReference type="Gene3D" id="3.30.1050.10">
    <property type="entry name" value="SCP2 sterol-binding domain"/>
    <property type="match status" value="1"/>
</dbReference>
<dbReference type="PANTHER" id="PTHR10094:SF28">
    <property type="entry name" value="SCP2 DOMAIN-CONTAINING PROTEIN"/>
    <property type="match status" value="1"/>
</dbReference>
<sequence>MASRPVAFVIHANYILTRDVYQSSAFISALGSSFAGYTDAEKKNQIKKTNGVFELQVTNSEGKKAVWTIDLKKKGEVTTGPPPTKADIIITVSDDTLTDLASGKLNGQKAFMTGKLKTKGNIMLATKLDAVLKGAKAKL</sequence>
<reference evidence="3" key="1">
    <citation type="journal article" date="2017" name="Nat. Ecol. Evol.">
        <title>Genome expansion and lineage-specific genetic innovations in the forest pathogenic fungi Armillaria.</title>
        <authorList>
            <person name="Sipos G."/>
            <person name="Prasanna A.N."/>
            <person name="Walter M.C."/>
            <person name="O'Connor E."/>
            <person name="Balint B."/>
            <person name="Krizsan K."/>
            <person name="Kiss B."/>
            <person name="Hess J."/>
            <person name="Varga T."/>
            <person name="Slot J."/>
            <person name="Riley R."/>
            <person name="Boka B."/>
            <person name="Rigling D."/>
            <person name="Barry K."/>
            <person name="Lee J."/>
            <person name="Mihaltcheva S."/>
            <person name="LaButti K."/>
            <person name="Lipzen A."/>
            <person name="Waldron R."/>
            <person name="Moloney N.M."/>
            <person name="Sperisen C."/>
            <person name="Kredics L."/>
            <person name="Vagvoelgyi C."/>
            <person name="Patrignani A."/>
            <person name="Fitzpatrick D."/>
            <person name="Nagy I."/>
            <person name="Doyle S."/>
            <person name="Anderson J.B."/>
            <person name="Grigoriev I.V."/>
            <person name="Gueldener U."/>
            <person name="Muensterkoetter M."/>
            <person name="Nagy L.G."/>
        </authorList>
    </citation>
    <scope>NUCLEOTIDE SEQUENCE [LARGE SCALE GENOMIC DNA]</scope>
    <source>
        <strain evidence="3">C18/9</strain>
    </source>
</reference>
<dbReference type="GO" id="GO:0005829">
    <property type="term" value="C:cytosol"/>
    <property type="evidence" value="ECO:0007669"/>
    <property type="project" value="TreeGrafter"/>
</dbReference>